<dbReference type="EMBL" id="CAEZSR010000074">
    <property type="protein sequence ID" value="CAB4565255.1"/>
    <property type="molecule type" value="Genomic_DNA"/>
</dbReference>
<dbReference type="SUPFAM" id="SSF54909">
    <property type="entry name" value="Dimeric alpha+beta barrel"/>
    <property type="match status" value="2"/>
</dbReference>
<evidence type="ECO:0000313" key="2">
    <source>
        <dbReference type="EMBL" id="CAB4565255.1"/>
    </source>
</evidence>
<dbReference type="Gene3D" id="3.30.70.100">
    <property type="match status" value="2"/>
</dbReference>
<protein>
    <submittedName>
        <fullName evidence="2">Unannotated protein</fullName>
    </submittedName>
</protein>
<sequence length="237" mass="26093">MTTSQRLVFVLRRRPELTRDEFQSYWLGTHAPLVAGVADTLGITRYQQVHTVSEDTTRAAPPFDGVAELWFDAARSTGTRDEQVAAAAMLLEDERRFIDLSASPIWLATEHVMADGPADGLRSTTAVRRRAGLSREDFQRHWVEVHGPLAVARPDVFGITRYVQLHTPPDADTFPPAVVRGAPEPYDGLAEVYVTEVEGVAPDAAEVRAALVADTESIIDRDASPRCAGRVHVIVNR</sequence>
<dbReference type="AlphaFoldDB" id="A0A6J6DQW3"/>
<evidence type="ECO:0000259" key="1">
    <source>
        <dbReference type="Pfam" id="PF07110"/>
    </source>
</evidence>
<gene>
    <name evidence="2" type="ORF">UFOPK1493_02046</name>
</gene>
<dbReference type="NCBIfam" id="TIGR02118">
    <property type="entry name" value="EthD family reductase"/>
    <property type="match status" value="1"/>
</dbReference>
<reference evidence="2" key="1">
    <citation type="submission" date="2020-05" db="EMBL/GenBank/DDBJ databases">
        <authorList>
            <person name="Chiriac C."/>
            <person name="Salcher M."/>
            <person name="Ghai R."/>
            <person name="Kavagutti S V."/>
        </authorList>
    </citation>
    <scope>NUCLEOTIDE SEQUENCE</scope>
</reference>
<organism evidence="2">
    <name type="scientific">freshwater metagenome</name>
    <dbReference type="NCBI Taxonomy" id="449393"/>
    <lineage>
        <taxon>unclassified sequences</taxon>
        <taxon>metagenomes</taxon>
        <taxon>ecological metagenomes</taxon>
    </lineage>
</organism>
<dbReference type="Pfam" id="PF07110">
    <property type="entry name" value="EthD"/>
    <property type="match status" value="2"/>
</dbReference>
<name>A0A6J6DQW3_9ZZZZ</name>
<dbReference type="InterPro" id="IPR009799">
    <property type="entry name" value="EthD_dom"/>
</dbReference>
<proteinExistence type="predicted"/>
<accession>A0A6J6DQW3</accession>
<feature type="domain" description="EthD" evidence="1">
    <location>
        <begin position="131"/>
        <end position="220"/>
    </location>
</feature>
<dbReference type="InterPro" id="IPR011008">
    <property type="entry name" value="Dimeric_a/b-barrel"/>
</dbReference>
<feature type="domain" description="EthD" evidence="1">
    <location>
        <begin position="14"/>
        <end position="101"/>
    </location>
</feature>
<dbReference type="GO" id="GO:0016491">
    <property type="term" value="F:oxidoreductase activity"/>
    <property type="evidence" value="ECO:0007669"/>
    <property type="project" value="InterPro"/>
</dbReference>